<dbReference type="InterPro" id="IPR007856">
    <property type="entry name" value="SapB_1"/>
</dbReference>
<organism evidence="3 4">
    <name type="scientific">Cavenderia fasciculata</name>
    <name type="common">Slime mold</name>
    <name type="synonym">Dictyostelium fasciculatum</name>
    <dbReference type="NCBI Taxonomy" id="261658"/>
    <lineage>
        <taxon>Eukaryota</taxon>
        <taxon>Amoebozoa</taxon>
        <taxon>Evosea</taxon>
        <taxon>Eumycetozoa</taxon>
        <taxon>Dictyostelia</taxon>
        <taxon>Acytosteliales</taxon>
        <taxon>Cavenderiaceae</taxon>
        <taxon>Cavenderia</taxon>
    </lineage>
</organism>
<dbReference type="PROSITE" id="PS50015">
    <property type="entry name" value="SAP_B"/>
    <property type="match status" value="1"/>
</dbReference>
<dbReference type="SMART" id="SM00741">
    <property type="entry name" value="SapB"/>
    <property type="match status" value="1"/>
</dbReference>
<evidence type="ECO:0000259" key="2">
    <source>
        <dbReference type="PROSITE" id="PS50015"/>
    </source>
</evidence>
<dbReference type="SUPFAM" id="SSF47862">
    <property type="entry name" value="Saposin"/>
    <property type="match status" value="1"/>
</dbReference>
<dbReference type="KEGG" id="dfa:DFA_09321"/>
<keyword evidence="1" id="KW-1015">Disulfide bond</keyword>
<dbReference type="InterPro" id="IPR011001">
    <property type="entry name" value="Saposin-like"/>
</dbReference>
<dbReference type="GeneID" id="14868396"/>
<keyword evidence="4" id="KW-1185">Reference proteome</keyword>
<evidence type="ECO:0000256" key="1">
    <source>
        <dbReference type="ARBA" id="ARBA00023157"/>
    </source>
</evidence>
<proteinExistence type="predicted"/>
<gene>
    <name evidence="3" type="ORF">DFA_09321</name>
</gene>
<sequence>MFFVLVAITAINAIPFKINNGLGATPVECDLCQLTVNVTEHLIKTQNYTKEQVETELKKICNIVPANMTKECNLFMLLTAPLITDALFNGESSTELCTKYKLCAPVPSEEARVHVAARRFNPQLVNKIKTQGSVLSEKIKANLQKVNIQNDKAEIIKNIRKTFE</sequence>
<dbReference type="InterPro" id="IPR051428">
    <property type="entry name" value="Sphingo_Act-Surfact_Prot"/>
</dbReference>
<feature type="domain" description="Saposin B-type" evidence="2">
    <location>
        <begin position="25"/>
        <end position="107"/>
    </location>
</feature>
<dbReference type="OrthoDB" id="69496at2759"/>
<accession>F4Q7A9</accession>
<dbReference type="Proteomes" id="UP000007797">
    <property type="component" value="Unassembled WGS sequence"/>
</dbReference>
<dbReference type="InterPro" id="IPR008139">
    <property type="entry name" value="SaposinB_dom"/>
</dbReference>
<dbReference type="OMA" id="SICTYIP"/>
<evidence type="ECO:0000313" key="3">
    <source>
        <dbReference type="EMBL" id="EGG16291.1"/>
    </source>
</evidence>
<reference evidence="4" key="1">
    <citation type="journal article" date="2011" name="Genome Res.">
        <title>Phylogeny-wide analysis of social amoeba genomes highlights ancient origins for complex intercellular communication.</title>
        <authorList>
            <person name="Heidel A.J."/>
            <person name="Lawal H.M."/>
            <person name="Felder M."/>
            <person name="Schilde C."/>
            <person name="Helps N.R."/>
            <person name="Tunggal B."/>
            <person name="Rivero F."/>
            <person name="John U."/>
            <person name="Schleicher M."/>
            <person name="Eichinger L."/>
            <person name="Platzer M."/>
            <person name="Noegel A.A."/>
            <person name="Schaap P."/>
            <person name="Gloeckner G."/>
        </authorList>
    </citation>
    <scope>NUCLEOTIDE SEQUENCE [LARGE SCALE GENOMIC DNA]</scope>
    <source>
        <strain evidence="4">SH3</strain>
    </source>
</reference>
<dbReference type="AlphaFoldDB" id="F4Q7A9"/>
<name>F4Q7A9_CACFS</name>
<evidence type="ECO:0000313" key="4">
    <source>
        <dbReference type="Proteomes" id="UP000007797"/>
    </source>
</evidence>
<dbReference type="Pfam" id="PF05184">
    <property type="entry name" value="SapB_1"/>
    <property type="match status" value="1"/>
</dbReference>
<dbReference type="RefSeq" id="XP_004354675.1">
    <property type="nucleotide sequence ID" value="XM_004354623.1"/>
</dbReference>
<dbReference type="GO" id="GO:0006629">
    <property type="term" value="P:lipid metabolic process"/>
    <property type="evidence" value="ECO:0007669"/>
    <property type="project" value="InterPro"/>
</dbReference>
<dbReference type="EMBL" id="GL883024">
    <property type="protein sequence ID" value="EGG16291.1"/>
    <property type="molecule type" value="Genomic_DNA"/>
</dbReference>
<dbReference type="PANTHER" id="PTHR11480">
    <property type="entry name" value="SAPOSIN-RELATED"/>
    <property type="match status" value="1"/>
</dbReference>
<dbReference type="PANTHER" id="PTHR11480:SF53">
    <property type="entry name" value="SAPOSIN B DOMAIN-CONTAINING PROTEIN"/>
    <property type="match status" value="1"/>
</dbReference>
<protein>
    <submittedName>
        <fullName evidence="3">Saposin B domain-containing protein</fullName>
    </submittedName>
</protein>
<dbReference type="Gene3D" id="1.10.225.10">
    <property type="entry name" value="Saposin-like"/>
    <property type="match status" value="1"/>
</dbReference>